<reference evidence="1" key="1">
    <citation type="submission" date="2018-05" db="EMBL/GenBank/DDBJ databases">
        <authorList>
            <person name="Lanie J.A."/>
            <person name="Ng W.-L."/>
            <person name="Kazmierczak K.M."/>
            <person name="Andrzejewski T.M."/>
            <person name="Davidsen T.M."/>
            <person name="Wayne K.J."/>
            <person name="Tettelin H."/>
            <person name="Glass J.I."/>
            <person name="Rusch D."/>
            <person name="Podicherti R."/>
            <person name="Tsui H.-C.T."/>
            <person name="Winkler M.E."/>
        </authorList>
    </citation>
    <scope>NUCLEOTIDE SEQUENCE</scope>
</reference>
<feature type="non-terminal residue" evidence="1">
    <location>
        <position position="372"/>
    </location>
</feature>
<dbReference type="InterPro" id="IPR001072">
    <property type="entry name" value="RNA_ligase_Pab1020"/>
</dbReference>
<dbReference type="SUPFAM" id="SSF56091">
    <property type="entry name" value="DNA ligase/mRNA capping enzyme, catalytic domain"/>
    <property type="match status" value="1"/>
</dbReference>
<evidence type="ECO:0000313" key="1">
    <source>
        <dbReference type="EMBL" id="SVB96486.1"/>
    </source>
</evidence>
<dbReference type="Gene3D" id="3.30.1490.70">
    <property type="match status" value="1"/>
</dbReference>
<protein>
    <recommendedName>
        <fullName evidence="2">RNA ligase domain-containing protein</fullName>
    </recommendedName>
</protein>
<name>A0A382IA53_9ZZZZ</name>
<gene>
    <name evidence="1" type="ORF">METZ01_LOCUS249340</name>
</gene>
<sequence>VQDWILKRLSEFVGRGDRKKLGPHTENRLVAQSMGSHSSYRVARKATCLGKGLVVTEAGVIPDYPGIRRVYHLTNAITKYYYSPFYLETQVPGYHTRVAWLGGREVAFTRDGRYCAFSSDRASEFIPRAFFKEHPDLIVCLAIAGDGTPYAAPSCNGNKVDIVAWGTEVLQCGVREPLATRERYELFDKFEIKNVPHIGPLDAGDISKVIDWIRLLDESGAKGTILKPSEPHHRPLKYGLPSVQFNELLTLLELGRDGDDLCRGRLFQACCGANELELDVGSWDWETVGRSLLAGLARGVDQVAKGNTLVTEHSVWLSNKESAECLLVQLDERATGTSIEPVSLVSEGEGWRLRFRRQFVETTAAMQRRMSG</sequence>
<dbReference type="AlphaFoldDB" id="A0A382IA53"/>
<proteinExistence type="predicted"/>
<evidence type="ECO:0008006" key="2">
    <source>
        <dbReference type="Google" id="ProtNLM"/>
    </source>
</evidence>
<dbReference type="Gene3D" id="3.30.70.2160">
    <property type="match status" value="1"/>
</dbReference>
<dbReference type="PRINTS" id="PR01048">
    <property type="entry name" value="Y414FAMILY"/>
</dbReference>
<accession>A0A382IA53</accession>
<organism evidence="1">
    <name type="scientific">marine metagenome</name>
    <dbReference type="NCBI Taxonomy" id="408172"/>
    <lineage>
        <taxon>unclassified sequences</taxon>
        <taxon>metagenomes</taxon>
        <taxon>ecological metagenomes</taxon>
    </lineage>
</organism>
<dbReference type="Gene3D" id="3.30.470.30">
    <property type="entry name" value="DNA ligase/mRNA capping enzyme"/>
    <property type="match status" value="1"/>
</dbReference>
<dbReference type="EMBL" id="UINC01066119">
    <property type="protein sequence ID" value="SVB96486.1"/>
    <property type="molecule type" value="Genomic_DNA"/>
</dbReference>
<feature type="non-terminal residue" evidence="1">
    <location>
        <position position="1"/>
    </location>
</feature>
<dbReference type="NCBIfam" id="TIGR01209">
    <property type="entry name" value="RNA ligase"/>
    <property type="match status" value="1"/>
</dbReference>